<evidence type="ECO:0000256" key="3">
    <source>
        <dbReference type="ARBA" id="ARBA00012438"/>
    </source>
</evidence>
<dbReference type="SMART" id="SM00304">
    <property type="entry name" value="HAMP"/>
    <property type="match status" value="1"/>
</dbReference>
<dbReference type="CDD" id="cd00082">
    <property type="entry name" value="HisKA"/>
    <property type="match status" value="1"/>
</dbReference>
<evidence type="ECO:0000256" key="6">
    <source>
        <dbReference type="ARBA" id="ARBA00022679"/>
    </source>
</evidence>
<keyword evidence="9" id="KW-0067">ATP-binding</keyword>
<evidence type="ECO:0000256" key="12">
    <source>
        <dbReference type="SAM" id="Phobius"/>
    </source>
</evidence>
<keyword evidence="10" id="KW-0902">Two-component regulatory system</keyword>
<dbReference type="InterPro" id="IPR005467">
    <property type="entry name" value="His_kinase_dom"/>
</dbReference>
<feature type="domain" description="HAMP" evidence="14">
    <location>
        <begin position="80"/>
        <end position="128"/>
    </location>
</feature>
<dbReference type="Pfam" id="PF00512">
    <property type="entry name" value="HisKA"/>
    <property type="match status" value="1"/>
</dbReference>
<dbReference type="SUPFAM" id="SSF47384">
    <property type="entry name" value="Homodimeric domain of signal transducing histidine kinase"/>
    <property type="match status" value="1"/>
</dbReference>
<dbReference type="OrthoDB" id="9813151at2"/>
<dbReference type="SUPFAM" id="SSF55874">
    <property type="entry name" value="ATPase domain of HSP90 chaperone/DNA topoisomerase II/histidine kinase"/>
    <property type="match status" value="1"/>
</dbReference>
<evidence type="ECO:0000256" key="11">
    <source>
        <dbReference type="ARBA" id="ARBA00023136"/>
    </source>
</evidence>
<dbReference type="InterPro" id="IPR036097">
    <property type="entry name" value="HisK_dim/P_sf"/>
</dbReference>
<dbReference type="Gene3D" id="1.10.287.130">
    <property type="match status" value="1"/>
</dbReference>
<dbReference type="CDD" id="cd00075">
    <property type="entry name" value="HATPase"/>
    <property type="match status" value="1"/>
</dbReference>
<feature type="transmembrane region" description="Helical" evidence="12">
    <location>
        <begin position="51"/>
        <end position="71"/>
    </location>
</feature>
<keyword evidence="8 15" id="KW-0418">Kinase</keyword>
<evidence type="ECO:0000256" key="2">
    <source>
        <dbReference type="ARBA" id="ARBA00004651"/>
    </source>
</evidence>
<dbReference type="SMART" id="SM00388">
    <property type="entry name" value="HisKA"/>
    <property type="match status" value="1"/>
</dbReference>
<dbReference type="PROSITE" id="PS50885">
    <property type="entry name" value="HAMP"/>
    <property type="match status" value="1"/>
</dbReference>
<evidence type="ECO:0000256" key="4">
    <source>
        <dbReference type="ARBA" id="ARBA00022475"/>
    </source>
</evidence>
<protein>
    <recommendedName>
        <fullName evidence="3">histidine kinase</fullName>
        <ecNumber evidence="3">2.7.13.3</ecNumber>
    </recommendedName>
</protein>
<evidence type="ECO:0000256" key="10">
    <source>
        <dbReference type="ARBA" id="ARBA00023012"/>
    </source>
</evidence>
<evidence type="ECO:0000256" key="9">
    <source>
        <dbReference type="ARBA" id="ARBA00022840"/>
    </source>
</evidence>
<dbReference type="InterPro" id="IPR050736">
    <property type="entry name" value="Sensor_HK_Regulatory"/>
</dbReference>
<feature type="transmembrane region" description="Helical" evidence="12">
    <location>
        <begin position="12"/>
        <end position="31"/>
    </location>
</feature>
<keyword evidence="7" id="KW-0547">Nucleotide-binding</keyword>
<dbReference type="InterPro" id="IPR003660">
    <property type="entry name" value="HAMP_dom"/>
</dbReference>
<dbReference type="PROSITE" id="PS50109">
    <property type="entry name" value="HIS_KIN"/>
    <property type="match status" value="1"/>
</dbReference>
<keyword evidence="12" id="KW-0812">Transmembrane</keyword>
<dbReference type="InterPro" id="IPR003594">
    <property type="entry name" value="HATPase_dom"/>
</dbReference>
<sequence length="358" mass="40735">MKRPWFALKAVLTLIAMIAVISAYWTAAFFLAEAVYDRLDWRPQPLVRQLVTANTGFLLMGISMSAIAPFIRRHEKAYWQNLMNAIQRIAKGDFRVNFHVDREKRNHPMTELVTGLNDMVAQLRAMEEMRQEFISNVSHEIGSPLTSIRGFARALKNEDLSREQRMRYLDIIETECVRLSKLSENMLRLTMLESNQHSFFPAPYRLDAQLQTILLRCEPQWAEKDLDMSAELEKVVITADEDLLSQVWLNLIHNAIKFTPKGGRITIRLEREGDKAVVTVCDTGPGIRKQDQHRIFERFYKSDKSRHRAAGGSGLGLSIAKKIVEIHHGKISVHSRPGEGAAFTVELPLQSPASAQSG</sequence>
<dbReference type="Pfam" id="PF00672">
    <property type="entry name" value="HAMP"/>
    <property type="match status" value="1"/>
</dbReference>
<dbReference type="GO" id="GO:0005886">
    <property type="term" value="C:plasma membrane"/>
    <property type="evidence" value="ECO:0007669"/>
    <property type="project" value="UniProtKB-SubCell"/>
</dbReference>
<comment type="catalytic activity">
    <reaction evidence="1">
        <text>ATP + protein L-histidine = ADP + protein N-phospho-L-histidine.</text>
        <dbReference type="EC" id="2.7.13.3"/>
    </reaction>
</comment>
<dbReference type="GO" id="GO:0000155">
    <property type="term" value="F:phosphorelay sensor kinase activity"/>
    <property type="evidence" value="ECO:0007669"/>
    <property type="project" value="InterPro"/>
</dbReference>
<evidence type="ECO:0000313" key="16">
    <source>
        <dbReference type="Proteomes" id="UP000237797"/>
    </source>
</evidence>
<reference evidence="15 16" key="1">
    <citation type="submission" date="2018-03" db="EMBL/GenBank/DDBJ databases">
        <title>Genomic Encyclopedia of Archaeal and Bacterial Type Strains, Phase II (KMG-II): from individual species to whole genera.</title>
        <authorList>
            <person name="Goeker M."/>
        </authorList>
    </citation>
    <scope>NUCLEOTIDE SEQUENCE [LARGE SCALE GENOMIC DNA]</scope>
    <source>
        <strain evidence="15 16">DSM 44946</strain>
    </source>
</reference>
<evidence type="ECO:0000256" key="1">
    <source>
        <dbReference type="ARBA" id="ARBA00000085"/>
    </source>
</evidence>
<dbReference type="InterPro" id="IPR004358">
    <property type="entry name" value="Sig_transdc_His_kin-like_C"/>
</dbReference>
<evidence type="ECO:0000313" key="15">
    <source>
        <dbReference type="EMBL" id="PRX41295.1"/>
    </source>
</evidence>
<gene>
    <name evidence="15" type="ORF">CLV97_10761</name>
</gene>
<dbReference type="FunFam" id="1.10.287.130:FF:000001">
    <property type="entry name" value="Two-component sensor histidine kinase"/>
    <property type="match status" value="1"/>
</dbReference>
<evidence type="ECO:0000256" key="5">
    <source>
        <dbReference type="ARBA" id="ARBA00022553"/>
    </source>
</evidence>
<evidence type="ECO:0000259" key="13">
    <source>
        <dbReference type="PROSITE" id="PS50109"/>
    </source>
</evidence>
<keyword evidence="11 12" id="KW-0472">Membrane</keyword>
<keyword evidence="4" id="KW-1003">Cell membrane</keyword>
<dbReference type="SMART" id="SM00387">
    <property type="entry name" value="HATPase_c"/>
    <property type="match status" value="1"/>
</dbReference>
<evidence type="ECO:0000256" key="7">
    <source>
        <dbReference type="ARBA" id="ARBA00022741"/>
    </source>
</evidence>
<accession>A0A2T0LGA8</accession>
<dbReference type="AlphaFoldDB" id="A0A2T0LGA8"/>
<dbReference type="GO" id="GO:0005524">
    <property type="term" value="F:ATP binding"/>
    <property type="evidence" value="ECO:0007669"/>
    <property type="project" value="UniProtKB-KW"/>
</dbReference>
<evidence type="ECO:0000256" key="8">
    <source>
        <dbReference type="ARBA" id="ARBA00022777"/>
    </source>
</evidence>
<keyword evidence="5" id="KW-0597">Phosphoprotein</keyword>
<dbReference type="RefSeq" id="WP_106344651.1">
    <property type="nucleotide sequence ID" value="NZ_PVNE01000007.1"/>
</dbReference>
<keyword evidence="6" id="KW-0808">Transferase</keyword>
<dbReference type="InterPro" id="IPR003661">
    <property type="entry name" value="HisK_dim/P_dom"/>
</dbReference>
<evidence type="ECO:0000259" key="14">
    <source>
        <dbReference type="PROSITE" id="PS50885"/>
    </source>
</evidence>
<organism evidence="15 16">
    <name type="scientific">Planifilum fimeticola</name>
    <dbReference type="NCBI Taxonomy" id="201975"/>
    <lineage>
        <taxon>Bacteria</taxon>
        <taxon>Bacillati</taxon>
        <taxon>Bacillota</taxon>
        <taxon>Bacilli</taxon>
        <taxon>Bacillales</taxon>
        <taxon>Thermoactinomycetaceae</taxon>
        <taxon>Planifilum</taxon>
    </lineage>
</organism>
<comment type="caution">
    <text evidence="15">The sequence shown here is derived from an EMBL/GenBank/DDBJ whole genome shotgun (WGS) entry which is preliminary data.</text>
</comment>
<dbReference type="EMBL" id="PVNE01000007">
    <property type="protein sequence ID" value="PRX41295.1"/>
    <property type="molecule type" value="Genomic_DNA"/>
</dbReference>
<keyword evidence="16" id="KW-1185">Reference proteome</keyword>
<dbReference type="EC" id="2.7.13.3" evidence="3"/>
<dbReference type="Gene3D" id="3.30.565.10">
    <property type="entry name" value="Histidine kinase-like ATPase, C-terminal domain"/>
    <property type="match status" value="1"/>
</dbReference>
<dbReference type="InterPro" id="IPR036890">
    <property type="entry name" value="HATPase_C_sf"/>
</dbReference>
<name>A0A2T0LGA8_9BACL</name>
<dbReference type="PANTHER" id="PTHR43711">
    <property type="entry name" value="TWO-COMPONENT HISTIDINE KINASE"/>
    <property type="match status" value="1"/>
</dbReference>
<dbReference type="PRINTS" id="PR00344">
    <property type="entry name" value="BCTRLSENSOR"/>
</dbReference>
<comment type="subcellular location">
    <subcellularLocation>
        <location evidence="2">Cell membrane</location>
        <topology evidence="2">Multi-pass membrane protein</topology>
    </subcellularLocation>
</comment>
<dbReference type="Pfam" id="PF02518">
    <property type="entry name" value="HATPase_c"/>
    <property type="match status" value="1"/>
</dbReference>
<dbReference type="Proteomes" id="UP000237797">
    <property type="component" value="Unassembled WGS sequence"/>
</dbReference>
<keyword evidence="12" id="KW-1133">Transmembrane helix</keyword>
<dbReference type="PANTHER" id="PTHR43711:SF1">
    <property type="entry name" value="HISTIDINE KINASE 1"/>
    <property type="match status" value="1"/>
</dbReference>
<proteinExistence type="predicted"/>
<dbReference type="FunFam" id="3.30.565.10:FF:000006">
    <property type="entry name" value="Sensor histidine kinase WalK"/>
    <property type="match status" value="1"/>
</dbReference>
<feature type="domain" description="Histidine kinase" evidence="13">
    <location>
        <begin position="136"/>
        <end position="351"/>
    </location>
</feature>
<dbReference type="CDD" id="cd06225">
    <property type="entry name" value="HAMP"/>
    <property type="match status" value="1"/>
</dbReference>